<reference evidence="2" key="1">
    <citation type="submission" date="2021-06" db="EMBL/GenBank/DDBJ databases">
        <title>Comparative genomics, transcriptomics and evolutionary studies reveal genomic signatures of adaptation to plant cell wall in hemibiotrophic fungi.</title>
        <authorList>
            <consortium name="DOE Joint Genome Institute"/>
            <person name="Baroncelli R."/>
            <person name="Diaz J.F."/>
            <person name="Benocci T."/>
            <person name="Peng M."/>
            <person name="Battaglia E."/>
            <person name="Haridas S."/>
            <person name="Andreopoulos W."/>
            <person name="Labutti K."/>
            <person name="Pangilinan J."/>
            <person name="Floch G.L."/>
            <person name="Makela M.R."/>
            <person name="Henrissat B."/>
            <person name="Grigoriev I.V."/>
            <person name="Crouch J.A."/>
            <person name="De Vries R.P."/>
            <person name="Sukno S.A."/>
            <person name="Thon M.R."/>
        </authorList>
    </citation>
    <scope>NUCLEOTIDE SEQUENCE</scope>
    <source>
        <strain evidence="2">MAFF235873</strain>
    </source>
</reference>
<evidence type="ECO:0000313" key="3">
    <source>
        <dbReference type="Proteomes" id="UP001232148"/>
    </source>
</evidence>
<organism evidence="2 3">
    <name type="scientific">Colletotrichum zoysiae</name>
    <dbReference type="NCBI Taxonomy" id="1216348"/>
    <lineage>
        <taxon>Eukaryota</taxon>
        <taxon>Fungi</taxon>
        <taxon>Dikarya</taxon>
        <taxon>Ascomycota</taxon>
        <taxon>Pezizomycotina</taxon>
        <taxon>Sordariomycetes</taxon>
        <taxon>Hypocreomycetidae</taxon>
        <taxon>Glomerellales</taxon>
        <taxon>Glomerellaceae</taxon>
        <taxon>Colletotrichum</taxon>
        <taxon>Colletotrichum graminicola species complex</taxon>
    </lineage>
</organism>
<sequence length="163" mass="17984">MLCGAAGAVAPDEGERRSTGFVEMKAGGRGIGTVQHVRGVCRTRSRRTNYAVASDDHTYRVSVRKEGRASQRGVFVGRGEWILMDSDGWRERPCRVRSIQTGRATGPREGVGLKETALHSCQLDAIIYIWRGQNHDRLARLGGSKTRENRGKGQQSSITAVFR</sequence>
<feature type="compositionally biased region" description="Basic and acidic residues" evidence="1">
    <location>
        <begin position="142"/>
        <end position="151"/>
    </location>
</feature>
<feature type="region of interest" description="Disordered" evidence="1">
    <location>
        <begin position="142"/>
        <end position="163"/>
    </location>
</feature>
<keyword evidence="3" id="KW-1185">Reference proteome</keyword>
<dbReference type="EMBL" id="MU842965">
    <property type="protein sequence ID" value="KAK2024440.1"/>
    <property type="molecule type" value="Genomic_DNA"/>
</dbReference>
<evidence type="ECO:0000313" key="2">
    <source>
        <dbReference type="EMBL" id="KAK2024440.1"/>
    </source>
</evidence>
<dbReference type="Proteomes" id="UP001232148">
    <property type="component" value="Unassembled WGS sequence"/>
</dbReference>
<proteinExistence type="predicted"/>
<gene>
    <name evidence="2" type="ORF">LX32DRAFT_100126</name>
</gene>
<comment type="caution">
    <text evidence="2">The sequence shown here is derived from an EMBL/GenBank/DDBJ whole genome shotgun (WGS) entry which is preliminary data.</text>
</comment>
<protein>
    <submittedName>
        <fullName evidence="2">Uncharacterized protein</fullName>
    </submittedName>
</protein>
<dbReference type="AlphaFoldDB" id="A0AAD9H8M3"/>
<evidence type="ECO:0000256" key="1">
    <source>
        <dbReference type="SAM" id="MobiDB-lite"/>
    </source>
</evidence>
<name>A0AAD9H8M3_9PEZI</name>
<accession>A0AAD9H8M3</accession>
<feature type="compositionally biased region" description="Polar residues" evidence="1">
    <location>
        <begin position="152"/>
        <end position="163"/>
    </location>
</feature>